<accession>A0A5A7QYQ7</accession>
<keyword evidence="2" id="KW-1185">Reference proteome</keyword>
<evidence type="ECO:0000313" key="2">
    <source>
        <dbReference type="Proteomes" id="UP000325081"/>
    </source>
</evidence>
<dbReference type="AlphaFoldDB" id="A0A5A7QYQ7"/>
<gene>
    <name evidence="1" type="ORF">STAS_27456</name>
</gene>
<protein>
    <submittedName>
        <fullName evidence="1">Tellurium resistance protein TerC</fullName>
    </submittedName>
</protein>
<dbReference type="EMBL" id="BKCP01009126">
    <property type="protein sequence ID" value="GER50172.1"/>
    <property type="molecule type" value="Genomic_DNA"/>
</dbReference>
<sequence length="110" mass="12402">MALMDQDIDEPEVPWGKLWKLAAPARWAIFPIAFAFQHSRGIDSSTGLQLQSNRLISFAKEMAAAQDLVDRLYLATIPTETHFVLPKKYSAKSLKPSHLVREIPFPTNPL</sequence>
<proteinExistence type="predicted"/>
<dbReference type="Proteomes" id="UP000325081">
    <property type="component" value="Unassembled WGS sequence"/>
</dbReference>
<name>A0A5A7QYQ7_STRAF</name>
<evidence type="ECO:0000313" key="1">
    <source>
        <dbReference type="EMBL" id="GER50172.1"/>
    </source>
</evidence>
<comment type="caution">
    <text evidence="1">The sequence shown here is derived from an EMBL/GenBank/DDBJ whole genome shotgun (WGS) entry which is preliminary data.</text>
</comment>
<reference evidence="2" key="1">
    <citation type="journal article" date="2019" name="Curr. Biol.">
        <title>Genome Sequence of Striga asiatica Provides Insight into the Evolution of Plant Parasitism.</title>
        <authorList>
            <person name="Yoshida S."/>
            <person name="Kim S."/>
            <person name="Wafula E.K."/>
            <person name="Tanskanen J."/>
            <person name="Kim Y.M."/>
            <person name="Honaas L."/>
            <person name="Yang Z."/>
            <person name="Spallek T."/>
            <person name="Conn C.E."/>
            <person name="Ichihashi Y."/>
            <person name="Cheong K."/>
            <person name="Cui S."/>
            <person name="Der J.P."/>
            <person name="Gundlach H."/>
            <person name="Jiao Y."/>
            <person name="Hori C."/>
            <person name="Ishida J.K."/>
            <person name="Kasahara H."/>
            <person name="Kiba T."/>
            <person name="Kim M.S."/>
            <person name="Koo N."/>
            <person name="Laohavisit A."/>
            <person name="Lee Y.H."/>
            <person name="Lumba S."/>
            <person name="McCourt P."/>
            <person name="Mortimer J.C."/>
            <person name="Mutuku J.M."/>
            <person name="Nomura T."/>
            <person name="Sasaki-Sekimoto Y."/>
            <person name="Seto Y."/>
            <person name="Wang Y."/>
            <person name="Wakatake T."/>
            <person name="Sakakibara H."/>
            <person name="Demura T."/>
            <person name="Yamaguchi S."/>
            <person name="Yoneyama K."/>
            <person name="Manabe R.I."/>
            <person name="Nelson D.C."/>
            <person name="Schulman A.H."/>
            <person name="Timko M.P."/>
            <person name="dePamphilis C.W."/>
            <person name="Choi D."/>
            <person name="Shirasu K."/>
        </authorList>
    </citation>
    <scope>NUCLEOTIDE SEQUENCE [LARGE SCALE GENOMIC DNA]</scope>
    <source>
        <strain evidence="2">cv. UVA1</strain>
    </source>
</reference>
<organism evidence="1 2">
    <name type="scientific">Striga asiatica</name>
    <name type="common">Asiatic witchweed</name>
    <name type="synonym">Buchnera asiatica</name>
    <dbReference type="NCBI Taxonomy" id="4170"/>
    <lineage>
        <taxon>Eukaryota</taxon>
        <taxon>Viridiplantae</taxon>
        <taxon>Streptophyta</taxon>
        <taxon>Embryophyta</taxon>
        <taxon>Tracheophyta</taxon>
        <taxon>Spermatophyta</taxon>
        <taxon>Magnoliopsida</taxon>
        <taxon>eudicotyledons</taxon>
        <taxon>Gunneridae</taxon>
        <taxon>Pentapetalae</taxon>
        <taxon>asterids</taxon>
        <taxon>lamiids</taxon>
        <taxon>Lamiales</taxon>
        <taxon>Orobanchaceae</taxon>
        <taxon>Buchnereae</taxon>
        <taxon>Striga</taxon>
    </lineage>
</organism>